<keyword evidence="4" id="KW-1185">Reference proteome</keyword>
<dbReference type="RefSeq" id="WP_106155393.1">
    <property type="nucleotide sequence ID" value="NZ_DAMCBJ010000006.1"/>
</dbReference>
<reference evidence="2 4" key="1">
    <citation type="submission" date="2018-10" db="EMBL/GenBank/DDBJ databases">
        <title>Pseudomonas songnenensis NEAU-ST5-5(T) genome.</title>
        <authorList>
            <person name="Pengp J."/>
            <person name="Liu Z.-P."/>
        </authorList>
    </citation>
    <scope>NUCLEOTIDE SEQUENCE [LARGE SCALE GENOMIC DNA]</scope>
    <source>
        <strain evidence="2 4">NEAU-ST5-5</strain>
    </source>
</reference>
<gene>
    <name evidence="2" type="ORF">EA798_17530</name>
    <name evidence="3" type="ORF">EJA06_015800</name>
</gene>
<accession>A0A482UE55</accession>
<evidence type="ECO:0000313" key="2">
    <source>
        <dbReference type="EMBL" id="RMH95143.1"/>
    </source>
</evidence>
<organism evidence="3 5">
    <name type="scientific">Pseudomonas songnenensis</name>
    <dbReference type="NCBI Taxonomy" id="1176259"/>
    <lineage>
        <taxon>Bacteria</taxon>
        <taxon>Pseudomonadati</taxon>
        <taxon>Pseudomonadota</taxon>
        <taxon>Gammaproteobacteria</taxon>
        <taxon>Pseudomonadales</taxon>
        <taxon>Pseudomonadaceae</taxon>
        <taxon>Pseudomonas</taxon>
    </lineage>
</organism>
<evidence type="ECO:0000313" key="3">
    <source>
        <dbReference type="EMBL" id="RYJ61352.1"/>
    </source>
</evidence>
<keyword evidence="1" id="KW-0472">Membrane</keyword>
<reference evidence="3 5" key="2">
    <citation type="submission" date="2019-01" db="EMBL/GenBank/DDBJ databases">
        <title>High-quality draft genome of. Pseudomonas songnenensis str. L103, a full-fledged denitrifier isolated from 100 meters deep aquifer in a heavily nitrogen fertilized agricultural area.</title>
        <authorList>
            <person name="Liu M."/>
            <person name="Liu B."/>
        </authorList>
    </citation>
    <scope>NUCLEOTIDE SEQUENCE [LARGE SCALE GENOMIC DNA]</scope>
    <source>
        <strain evidence="3 5">L103</strain>
    </source>
</reference>
<dbReference type="AlphaFoldDB" id="A0A482UE55"/>
<keyword evidence="1" id="KW-1133">Transmembrane helix</keyword>
<proteinExistence type="predicted"/>
<dbReference type="EMBL" id="RWYU02000006">
    <property type="protein sequence ID" value="RYJ61352.1"/>
    <property type="molecule type" value="Genomic_DNA"/>
</dbReference>
<evidence type="ECO:0000313" key="5">
    <source>
        <dbReference type="Proteomes" id="UP000282800"/>
    </source>
</evidence>
<evidence type="ECO:0008006" key="6">
    <source>
        <dbReference type="Google" id="ProtNLM"/>
    </source>
</evidence>
<dbReference type="Proteomes" id="UP000282800">
    <property type="component" value="Unassembled WGS sequence"/>
</dbReference>
<dbReference type="OrthoDB" id="6089792at2"/>
<name>A0A482UE55_9PSED</name>
<feature type="transmembrane region" description="Helical" evidence="1">
    <location>
        <begin position="6"/>
        <end position="22"/>
    </location>
</feature>
<comment type="caution">
    <text evidence="3">The sequence shown here is derived from an EMBL/GenBank/DDBJ whole genome shotgun (WGS) entry which is preliminary data.</text>
</comment>
<dbReference type="EMBL" id="RFFN01000007">
    <property type="protein sequence ID" value="RMH95143.1"/>
    <property type="molecule type" value="Genomic_DNA"/>
</dbReference>
<sequence length="79" mass="9279">MDYFIIAITTVAGLAFHAWLIVRFRRWADRDLALSMAGDDPAKRSWMLQRLADAKTEKIKRRDLESWLKQQAQRYPAAQ</sequence>
<dbReference type="Proteomes" id="UP000279228">
    <property type="component" value="Unassembled WGS sequence"/>
</dbReference>
<evidence type="ECO:0000313" key="4">
    <source>
        <dbReference type="Proteomes" id="UP000279228"/>
    </source>
</evidence>
<evidence type="ECO:0000256" key="1">
    <source>
        <dbReference type="SAM" id="Phobius"/>
    </source>
</evidence>
<protein>
    <recommendedName>
        <fullName evidence="6">30S ribosomal protein S3</fullName>
    </recommendedName>
</protein>
<keyword evidence="1" id="KW-0812">Transmembrane</keyword>